<name>A0A9Q3BAY2_9BASI</name>
<comment type="caution">
    <text evidence="3">The sequence shown here is derived from an EMBL/GenBank/DDBJ whole genome shotgun (WGS) entry which is preliminary data.</text>
</comment>
<feature type="region of interest" description="Disordered" evidence="1">
    <location>
        <begin position="95"/>
        <end position="114"/>
    </location>
</feature>
<dbReference type="OrthoDB" id="1922221at2759"/>
<sequence length="114" mass="13930">MEVPLEETWLENFKDNKCLIIDKLLYHQEKHTSAILIVDRENIYLILQKCHYCPYIGHMIEDRTKARIFSTAWWQKWEQDLIEYINTFIRRHKANKSHRKNHGLLQNIEEPKQP</sequence>
<evidence type="ECO:0000313" key="3">
    <source>
        <dbReference type="EMBL" id="MBW0461943.1"/>
    </source>
</evidence>
<reference evidence="3" key="1">
    <citation type="submission" date="2021-03" db="EMBL/GenBank/DDBJ databases">
        <title>Draft genome sequence of rust myrtle Austropuccinia psidii MF-1, a brazilian biotype.</title>
        <authorList>
            <person name="Quecine M.C."/>
            <person name="Pachon D.M.R."/>
            <person name="Bonatelli M.L."/>
            <person name="Correr F.H."/>
            <person name="Franceschini L.M."/>
            <person name="Leite T.F."/>
            <person name="Margarido G.R.A."/>
            <person name="Almeida C.A."/>
            <person name="Ferrarezi J.A."/>
            <person name="Labate C.A."/>
        </authorList>
    </citation>
    <scope>NUCLEOTIDE SEQUENCE</scope>
    <source>
        <strain evidence="3">MF-1</strain>
    </source>
</reference>
<keyword evidence="4" id="KW-1185">Reference proteome</keyword>
<dbReference type="InterPro" id="IPR041588">
    <property type="entry name" value="Integrase_H2C2"/>
</dbReference>
<dbReference type="EMBL" id="AVOT02000245">
    <property type="protein sequence ID" value="MBW0461943.1"/>
    <property type="molecule type" value="Genomic_DNA"/>
</dbReference>
<dbReference type="Gene3D" id="1.10.340.70">
    <property type="match status" value="1"/>
</dbReference>
<dbReference type="Pfam" id="PF17921">
    <property type="entry name" value="Integrase_H2C2"/>
    <property type="match status" value="1"/>
</dbReference>
<feature type="domain" description="Integrase zinc-binding" evidence="2">
    <location>
        <begin position="39"/>
        <end position="88"/>
    </location>
</feature>
<accession>A0A9Q3BAY2</accession>
<dbReference type="AlphaFoldDB" id="A0A9Q3BAY2"/>
<organism evidence="3 4">
    <name type="scientific">Austropuccinia psidii MF-1</name>
    <dbReference type="NCBI Taxonomy" id="1389203"/>
    <lineage>
        <taxon>Eukaryota</taxon>
        <taxon>Fungi</taxon>
        <taxon>Dikarya</taxon>
        <taxon>Basidiomycota</taxon>
        <taxon>Pucciniomycotina</taxon>
        <taxon>Pucciniomycetes</taxon>
        <taxon>Pucciniales</taxon>
        <taxon>Sphaerophragmiaceae</taxon>
        <taxon>Austropuccinia</taxon>
    </lineage>
</organism>
<evidence type="ECO:0000259" key="2">
    <source>
        <dbReference type="Pfam" id="PF17921"/>
    </source>
</evidence>
<proteinExistence type="predicted"/>
<evidence type="ECO:0000313" key="4">
    <source>
        <dbReference type="Proteomes" id="UP000765509"/>
    </source>
</evidence>
<protein>
    <recommendedName>
        <fullName evidence="2">Integrase zinc-binding domain-containing protein</fullName>
    </recommendedName>
</protein>
<evidence type="ECO:0000256" key="1">
    <source>
        <dbReference type="SAM" id="MobiDB-lite"/>
    </source>
</evidence>
<dbReference type="Proteomes" id="UP000765509">
    <property type="component" value="Unassembled WGS sequence"/>
</dbReference>
<gene>
    <name evidence="3" type="ORF">O181_001658</name>
</gene>